<dbReference type="GO" id="GO:0043709">
    <property type="term" value="P:cell adhesion involved in single-species biofilm formation"/>
    <property type="evidence" value="ECO:0007669"/>
    <property type="project" value="TreeGrafter"/>
</dbReference>
<sequence>MAGKPARQIIGERGSLLTVPVRAIWFQLLIVFAAVGIVSMSATAMTTNATQWVTLGVLVACAVAHNELARGIERGRREVSGPGHVDLCSVWLFAGALLLPLPLVGLLLVLVYGHYQWRSTFIALHRRIFSVSVLVLSALAAHQVLGLIGGPGHLFGPSVSTTVAVILLALAVYTGVDVALIATRVHLYGAPGVTVRKVFGDPSKHMLEISTLFYGSLLAFAVGYSPVLAVLAFPPVLMLHRSVLLKQVEEKASKDAKTGLFNSEGWHTRANRERSRALRSKEAFGLLMVDLDHFKRVNDTYGHVAGDAVLKAVADAISNEVRDYDSVGRFGGEEFVVLLPGMSEDDGVGVAERIRHAVTQLVVEAPVEGRTTVIRNLSASIGVSTFPNAGDDIEPLLLAADAALYQAKNSGRNRVVSWTALAKPVLAVAA</sequence>
<dbReference type="Pfam" id="PF00990">
    <property type="entry name" value="GGDEF"/>
    <property type="match status" value="1"/>
</dbReference>
<dbReference type="InterPro" id="IPR000160">
    <property type="entry name" value="GGDEF_dom"/>
</dbReference>
<dbReference type="PANTHER" id="PTHR45138:SF9">
    <property type="entry name" value="DIGUANYLATE CYCLASE DGCM-RELATED"/>
    <property type="match status" value="1"/>
</dbReference>
<dbReference type="InterPro" id="IPR029787">
    <property type="entry name" value="Nucleotide_cyclase"/>
</dbReference>
<feature type="transmembrane region" description="Helical" evidence="1">
    <location>
        <begin position="212"/>
        <end position="237"/>
    </location>
</feature>
<dbReference type="PROSITE" id="PS50887">
    <property type="entry name" value="GGDEF"/>
    <property type="match status" value="1"/>
</dbReference>
<feature type="transmembrane region" description="Helical" evidence="1">
    <location>
        <begin position="161"/>
        <end position="182"/>
    </location>
</feature>
<dbReference type="GO" id="GO:0052621">
    <property type="term" value="F:diguanylate cyclase activity"/>
    <property type="evidence" value="ECO:0007669"/>
    <property type="project" value="TreeGrafter"/>
</dbReference>
<evidence type="ECO:0000313" key="3">
    <source>
        <dbReference type="EMBL" id="MBB5892865.1"/>
    </source>
</evidence>
<dbReference type="NCBIfam" id="TIGR00254">
    <property type="entry name" value="GGDEF"/>
    <property type="match status" value="1"/>
</dbReference>
<dbReference type="GO" id="GO:1902201">
    <property type="term" value="P:negative regulation of bacterial-type flagellum-dependent cell motility"/>
    <property type="evidence" value="ECO:0007669"/>
    <property type="project" value="TreeGrafter"/>
</dbReference>
<accession>A0A7W9NHK7</accession>
<dbReference type="InterPro" id="IPR043128">
    <property type="entry name" value="Rev_trsase/Diguanyl_cyclase"/>
</dbReference>
<dbReference type="SMART" id="SM00267">
    <property type="entry name" value="GGDEF"/>
    <property type="match status" value="1"/>
</dbReference>
<protein>
    <submittedName>
        <fullName evidence="3">Diguanylate cyclase (GGDEF)-like protein</fullName>
    </submittedName>
</protein>
<evidence type="ECO:0000256" key="1">
    <source>
        <dbReference type="SAM" id="Phobius"/>
    </source>
</evidence>
<evidence type="ECO:0000259" key="2">
    <source>
        <dbReference type="PROSITE" id="PS50887"/>
    </source>
</evidence>
<keyword evidence="1" id="KW-0472">Membrane</keyword>
<dbReference type="EMBL" id="JACHIR010000001">
    <property type="protein sequence ID" value="MBB5892865.1"/>
    <property type="molecule type" value="Genomic_DNA"/>
</dbReference>
<reference evidence="3 4" key="1">
    <citation type="submission" date="2020-08" db="EMBL/GenBank/DDBJ databases">
        <title>Sequencing the genomes of 1000 actinobacteria strains.</title>
        <authorList>
            <person name="Klenk H.-P."/>
        </authorList>
    </citation>
    <scope>NUCLEOTIDE SEQUENCE [LARGE SCALE GENOMIC DNA]</scope>
    <source>
        <strain evidence="3 4">DSM 43851</strain>
    </source>
</reference>
<dbReference type="AlphaFoldDB" id="A0A7W9NHK7"/>
<feature type="transmembrane region" description="Helical" evidence="1">
    <location>
        <begin position="21"/>
        <end position="43"/>
    </location>
</feature>
<dbReference type="GO" id="GO:0005886">
    <property type="term" value="C:plasma membrane"/>
    <property type="evidence" value="ECO:0007669"/>
    <property type="project" value="TreeGrafter"/>
</dbReference>
<name>A0A7W9NHK7_9PSEU</name>
<dbReference type="SUPFAM" id="SSF55073">
    <property type="entry name" value="Nucleotide cyclase"/>
    <property type="match status" value="1"/>
</dbReference>
<dbReference type="Proteomes" id="UP000585638">
    <property type="component" value="Unassembled WGS sequence"/>
</dbReference>
<gene>
    <name evidence="3" type="ORF">BJ998_004061</name>
</gene>
<dbReference type="InterPro" id="IPR050469">
    <property type="entry name" value="Diguanylate_Cyclase"/>
</dbReference>
<keyword evidence="4" id="KW-1185">Reference proteome</keyword>
<dbReference type="PANTHER" id="PTHR45138">
    <property type="entry name" value="REGULATORY COMPONENTS OF SENSORY TRANSDUCTION SYSTEM"/>
    <property type="match status" value="1"/>
</dbReference>
<evidence type="ECO:0000313" key="4">
    <source>
        <dbReference type="Proteomes" id="UP000585638"/>
    </source>
</evidence>
<feature type="domain" description="GGDEF" evidence="2">
    <location>
        <begin position="282"/>
        <end position="420"/>
    </location>
</feature>
<dbReference type="FunFam" id="3.30.70.270:FF:000001">
    <property type="entry name" value="Diguanylate cyclase domain protein"/>
    <property type="match status" value="1"/>
</dbReference>
<keyword evidence="1" id="KW-0812">Transmembrane</keyword>
<keyword evidence="1" id="KW-1133">Transmembrane helix</keyword>
<dbReference type="RefSeq" id="WP_184863862.1">
    <property type="nucleotide sequence ID" value="NZ_BAAAWY010000001.1"/>
</dbReference>
<feature type="transmembrane region" description="Helical" evidence="1">
    <location>
        <begin position="127"/>
        <end position="149"/>
    </location>
</feature>
<feature type="transmembrane region" description="Helical" evidence="1">
    <location>
        <begin position="90"/>
        <end position="115"/>
    </location>
</feature>
<proteinExistence type="predicted"/>
<organism evidence="3 4">
    <name type="scientific">Kutzneria kofuensis</name>
    <dbReference type="NCBI Taxonomy" id="103725"/>
    <lineage>
        <taxon>Bacteria</taxon>
        <taxon>Bacillati</taxon>
        <taxon>Actinomycetota</taxon>
        <taxon>Actinomycetes</taxon>
        <taxon>Pseudonocardiales</taxon>
        <taxon>Pseudonocardiaceae</taxon>
        <taxon>Kutzneria</taxon>
    </lineage>
</organism>
<comment type="caution">
    <text evidence="3">The sequence shown here is derived from an EMBL/GenBank/DDBJ whole genome shotgun (WGS) entry which is preliminary data.</text>
</comment>
<dbReference type="CDD" id="cd01949">
    <property type="entry name" value="GGDEF"/>
    <property type="match status" value="1"/>
</dbReference>
<dbReference type="Gene3D" id="3.30.70.270">
    <property type="match status" value="1"/>
</dbReference>